<evidence type="ECO:0000313" key="7">
    <source>
        <dbReference type="Proteomes" id="UP000307074"/>
    </source>
</evidence>
<dbReference type="InterPro" id="IPR014729">
    <property type="entry name" value="Rossmann-like_a/b/a_fold"/>
</dbReference>
<accession>A0A0C1PTY6</accession>
<dbReference type="CDD" id="cd01714">
    <property type="entry name" value="ETF_beta"/>
    <property type="match status" value="1"/>
</dbReference>
<reference evidence="5 7" key="2">
    <citation type="submission" date="2018-07" db="EMBL/GenBank/DDBJ databases">
        <authorList>
            <person name="Feyereisen M."/>
        </authorList>
    </citation>
    <scope>NUCLEOTIDE SEQUENCE [LARGE SCALE GENOMIC DNA]</scope>
    <source>
        <strain evidence="5 7">UCCLBBS449</strain>
    </source>
</reference>
<dbReference type="EMBL" id="JAERKF010000003">
    <property type="protein sequence ID" value="MBS1009791.1"/>
    <property type="molecule type" value="Genomic_DNA"/>
</dbReference>
<organism evidence="4 6">
    <name type="scientific">Levilactobacillus brevis</name>
    <name type="common">Lactobacillus brevis</name>
    <dbReference type="NCBI Taxonomy" id="1580"/>
    <lineage>
        <taxon>Bacteria</taxon>
        <taxon>Bacillati</taxon>
        <taxon>Bacillota</taxon>
        <taxon>Bacilli</taxon>
        <taxon>Lactobacillales</taxon>
        <taxon>Lactobacillaceae</taxon>
        <taxon>Levilactobacillus</taxon>
    </lineage>
</organism>
<dbReference type="Proteomes" id="UP000217918">
    <property type="component" value="Unassembled WGS sequence"/>
</dbReference>
<evidence type="ECO:0000313" key="5">
    <source>
        <dbReference type="EMBL" id="QCZ53959.1"/>
    </source>
</evidence>
<dbReference type="InterPro" id="IPR012255">
    <property type="entry name" value="ETF_b"/>
</dbReference>
<gene>
    <name evidence="4" type="ORF">CNR29_10995</name>
    <name evidence="3" type="ORF">JK167_02950</name>
    <name evidence="5" type="ORF">UCCLBBS449_2040</name>
</gene>
<dbReference type="InterPro" id="IPR033948">
    <property type="entry name" value="ETF_beta_N"/>
</dbReference>
<name>A0A0C1PTY6_LEVBR</name>
<dbReference type="SUPFAM" id="SSF52402">
    <property type="entry name" value="Adenine nucleotide alpha hydrolases-like"/>
    <property type="match status" value="1"/>
</dbReference>
<dbReference type="InterPro" id="IPR014730">
    <property type="entry name" value="ETF_a/b_N"/>
</dbReference>
<evidence type="ECO:0000256" key="1">
    <source>
        <dbReference type="ARBA" id="ARBA00042002"/>
    </source>
</evidence>
<dbReference type="PANTHER" id="PTHR21294:SF17">
    <property type="entry name" value="PROTEIN FIXA"/>
    <property type="match status" value="1"/>
</dbReference>
<evidence type="ECO:0000313" key="3">
    <source>
        <dbReference type="EMBL" id="MBS1009791.1"/>
    </source>
</evidence>
<protein>
    <recommendedName>
        <fullName evidence="1">Electron transfer flavoprotein small subunit</fullName>
    </recommendedName>
</protein>
<reference evidence="3" key="3">
    <citation type="submission" date="2020-12" db="EMBL/GenBank/DDBJ databases">
        <authorList>
            <person name="Mcmullen J.G."/>
        </authorList>
    </citation>
    <scope>NUCLEOTIDE SEQUENCE</scope>
    <source>
        <strain evidence="3">Dm-2019-70</strain>
    </source>
</reference>
<dbReference type="Gene3D" id="3.40.50.620">
    <property type="entry name" value="HUPs"/>
    <property type="match status" value="1"/>
</dbReference>
<dbReference type="SMART" id="SM00893">
    <property type="entry name" value="ETF"/>
    <property type="match status" value="1"/>
</dbReference>
<dbReference type="GO" id="GO:0009055">
    <property type="term" value="F:electron transfer activity"/>
    <property type="evidence" value="ECO:0007669"/>
    <property type="project" value="InterPro"/>
</dbReference>
<dbReference type="Proteomes" id="UP000307074">
    <property type="component" value="Chromosome"/>
</dbReference>
<dbReference type="EMBL" id="CP031198">
    <property type="protein sequence ID" value="QCZ53959.1"/>
    <property type="molecule type" value="Genomic_DNA"/>
</dbReference>
<dbReference type="GeneID" id="56993764"/>
<feature type="domain" description="Electron transfer flavoprotein alpha/beta-subunit N-terminal" evidence="2">
    <location>
        <begin position="22"/>
        <end position="215"/>
    </location>
</feature>
<dbReference type="EMBL" id="NVYO01000001">
    <property type="protein sequence ID" value="PBQ24511.1"/>
    <property type="molecule type" value="Genomic_DNA"/>
</dbReference>
<dbReference type="AlphaFoldDB" id="A0A0C1PTY6"/>
<dbReference type="RefSeq" id="WP_021741746.1">
    <property type="nucleotide sequence ID" value="NZ_CAKMAP010000001.1"/>
</dbReference>
<proteinExistence type="predicted"/>
<dbReference type="PIRSF" id="PIRSF000090">
    <property type="entry name" value="Beta-ETF"/>
    <property type="match status" value="1"/>
</dbReference>
<dbReference type="Pfam" id="PF01012">
    <property type="entry name" value="ETF"/>
    <property type="match status" value="1"/>
</dbReference>
<sequence>MKIIVCLKQVPETNNVTIDPITHNLDRRGLAGVMNPFDKHAIELALSLKDTADTDVTITLLTMGPDDYADSLHEGLAMGADEGVLLSDRAFAGADTLATGYVLAQAIKKIGNADLILFGRQAVDADTGQVGPIVAEFLHQPQITYAANLRLSGPNEVTAERLLEDTKQTLVAQLPAVVSVRSELNTPRYPTPRQIQLSFAKPLTVWHHDDLELDDQRLGQAGSPTIVTKVYAPAPVKRELTPLTGTPREAASQLITALKDRQLI</sequence>
<dbReference type="Proteomes" id="UP000676478">
    <property type="component" value="Unassembled WGS sequence"/>
</dbReference>
<dbReference type="OrthoDB" id="9804960at2"/>
<evidence type="ECO:0000313" key="4">
    <source>
        <dbReference type="EMBL" id="PBQ24511.1"/>
    </source>
</evidence>
<reference evidence="3" key="4">
    <citation type="submission" date="2022-09" db="EMBL/GenBank/DDBJ databases">
        <title>Genome-inferred correspondence between phylogeny and metabolic traits in the wild Drosophila gut microbiome.</title>
        <authorList>
            <person name="Bueno E."/>
            <person name="Blow F."/>
            <person name="Douglas A.E."/>
        </authorList>
    </citation>
    <scope>NUCLEOTIDE SEQUENCE</scope>
    <source>
        <strain evidence="3">Dm-2019-70</strain>
    </source>
</reference>
<dbReference type="PANTHER" id="PTHR21294">
    <property type="entry name" value="ELECTRON TRANSFER FLAVOPROTEIN BETA-SUBUNIT"/>
    <property type="match status" value="1"/>
</dbReference>
<evidence type="ECO:0000259" key="2">
    <source>
        <dbReference type="SMART" id="SM00893"/>
    </source>
</evidence>
<evidence type="ECO:0000313" key="6">
    <source>
        <dbReference type="Proteomes" id="UP000217918"/>
    </source>
</evidence>
<reference evidence="4 6" key="1">
    <citation type="submission" date="2017-09" db="EMBL/GenBank/DDBJ databases">
        <title>Genome sequence of Lactobacillus brevis D7.</title>
        <authorList>
            <person name="Kwon M.-S."/>
            <person name="Lim S.K."/>
            <person name="Choi H.-J."/>
        </authorList>
    </citation>
    <scope>NUCLEOTIDE SEQUENCE [LARGE SCALE GENOMIC DNA]</scope>
    <source>
        <strain evidence="4 6">D7</strain>
    </source>
</reference>